<evidence type="ECO:0000313" key="9">
    <source>
        <dbReference type="EMBL" id="GAA1989916.1"/>
    </source>
</evidence>
<dbReference type="PROSITE" id="PS50850">
    <property type="entry name" value="MFS"/>
    <property type="match status" value="1"/>
</dbReference>
<dbReference type="PRINTS" id="PR01036">
    <property type="entry name" value="TCRTETB"/>
</dbReference>
<dbReference type="PANTHER" id="PTHR42718:SF46">
    <property type="entry name" value="BLR6921 PROTEIN"/>
    <property type="match status" value="1"/>
</dbReference>
<evidence type="ECO:0000256" key="3">
    <source>
        <dbReference type="ARBA" id="ARBA00022475"/>
    </source>
</evidence>
<dbReference type="InterPro" id="IPR004638">
    <property type="entry name" value="EmrB-like"/>
</dbReference>
<evidence type="ECO:0000256" key="6">
    <source>
        <dbReference type="ARBA" id="ARBA00023136"/>
    </source>
</evidence>
<evidence type="ECO:0000313" key="10">
    <source>
        <dbReference type="Proteomes" id="UP001501585"/>
    </source>
</evidence>
<gene>
    <name evidence="9" type="ORF">GCM10009799_14680</name>
</gene>
<name>A0ABN2SP20_9ACTN</name>
<reference evidence="9 10" key="1">
    <citation type="journal article" date="2019" name="Int. J. Syst. Evol. Microbiol.">
        <title>The Global Catalogue of Microorganisms (GCM) 10K type strain sequencing project: providing services to taxonomists for standard genome sequencing and annotation.</title>
        <authorList>
            <consortium name="The Broad Institute Genomics Platform"/>
            <consortium name="The Broad Institute Genome Sequencing Center for Infectious Disease"/>
            <person name="Wu L."/>
            <person name="Ma J."/>
        </authorList>
    </citation>
    <scope>NUCLEOTIDE SEQUENCE [LARGE SCALE GENOMIC DNA]</scope>
    <source>
        <strain evidence="9 10">JCM 15313</strain>
    </source>
</reference>
<keyword evidence="10" id="KW-1185">Reference proteome</keyword>
<dbReference type="RefSeq" id="WP_344161050.1">
    <property type="nucleotide sequence ID" value="NZ_BAAAPC010000005.1"/>
</dbReference>
<feature type="transmembrane region" description="Helical" evidence="7">
    <location>
        <begin position="175"/>
        <end position="194"/>
    </location>
</feature>
<feature type="domain" description="Major facilitator superfamily (MFS) profile" evidence="8">
    <location>
        <begin position="21"/>
        <end position="460"/>
    </location>
</feature>
<accession>A0ABN2SP20</accession>
<feature type="transmembrane region" description="Helical" evidence="7">
    <location>
        <begin position="55"/>
        <end position="80"/>
    </location>
</feature>
<feature type="transmembrane region" description="Helical" evidence="7">
    <location>
        <begin position="232"/>
        <end position="256"/>
    </location>
</feature>
<feature type="transmembrane region" description="Helical" evidence="7">
    <location>
        <begin position="362"/>
        <end position="388"/>
    </location>
</feature>
<feature type="transmembrane region" description="Helical" evidence="7">
    <location>
        <begin position="116"/>
        <end position="133"/>
    </location>
</feature>
<dbReference type="InterPro" id="IPR011701">
    <property type="entry name" value="MFS"/>
</dbReference>
<dbReference type="EMBL" id="BAAAPC010000005">
    <property type="protein sequence ID" value="GAA1989916.1"/>
    <property type="molecule type" value="Genomic_DNA"/>
</dbReference>
<feature type="transmembrane region" description="Helical" evidence="7">
    <location>
        <begin position="334"/>
        <end position="356"/>
    </location>
</feature>
<dbReference type="SUPFAM" id="SSF103473">
    <property type="entry name" value="MFS general substrate transporter"/>
    <property type="match status" value="1"/>
</dbReference>
<dbReference type="InterPro" id="IPR036259">
    <property type="entry name" value="MFS_trans_sf"/>
</dbReference>
<evidence type="ECO:0000259" key="8">
    <source>
        <dbReference type="PROSITE" id="PS50850"/>
    </source>
</evidence>
<keyword evidence="6 7" id="KW-0472">Membrane</keyword>
<feature type="transmembrane region" description="Helical" evidence="7">
    <location>
        <begin position="409"/>
        <end position="427"/>
    </location>
</feature>
<evidence type="ECO:0000256" key="5">
    <source>
        <dbReference type="ARBA" id="ARBA00022989"/>
    </source>
</evidence>
<comment type="caution">
    <text evidence="9">The sequence shown here is derived from an EMBL/GenBank/DDBJ whole genome shotgun (WGS) entry which is preliminary data.</text>
</comment>
<feature type="transmembrane region" description="Helical" evidence="7">
    <location>
        <begin position="87"/>
        <end position="110"/>
    </location>
</feature>
<evidence type="ECO:0000256" key="4">
    <source>
        <dbReference type="ARBA" id="ARBA00022692"/>
    </source>
</evidence>
<proteinExistence type="predicted"/>
<evidence type="ECO:0000256" key="1">
    <source>
        <dbReference type="ARBA" id="ARBA00004651"/>
    </source>
</evidence>
<feature type="transmembrane region" description="Helical" evidence="7">
    <location>
        <begin position="145"/>
        <end position="163"/>
    </location>
</feature>
<feature type="transmembrane region" description="Helical" evidence="7">
    <location>
        <begin position="21"/>
        <end position="43"/>
    </location>
</feature>
<keyword evidence="5 7" id="KW-1133">Transmembrane helix</keyword>
<feature type="transmembrane region" description="Helical" evidence="7">
    <location>
        <begin position="433"/>
        <end position="456"/>
    </location>
</feature>
<dbReference type="Gene3D" id="1.20.1250.20">
    <property type="entry name" value="MFS general substrate transporter like domains"/>
    <property type="match status" value="2"/>
</dbReference>
<dbReference type="InterPro" id="IPR020846">
    <property type="entry name" value="MFS_dom"/>
</dbReference>
<dbReference type="PANTHER" id="PTHR42718">
    <property type="entry name" value="MAJOR FACILITATOR SUPERFAMILY MULTIDRUG TRANSPORTER MFSC"/>
    <property type="match status" value="1"/>
</dbReference>
<keyword evidence="2" id="KW-0813">Transport</keyword>
<keyword evidence="4 7" id="KW-0812">Transmembrane</keyword>
<feature type="transmembrane region" description="Helical" evidence="7">
    <location>
        <begin position="310"/>
        <end position="327"/>
    </location>
</feature>
<evidence type="ECO:0000256" key="7">
    <source>
        <dbReference type="SAM" id="Phobius"/>
    </source>
</evidence>
<organism evidence="9 10">
    <name type="scientific">Nocardiopsis rhodophaea</name>
    <dbReference type="NCBI Taxonomy" id="280238"/>
    <lineage>
        <taxon>Bacteria</taxon>
        <taxon>Bacillati</taxon>
        <taxon>Actinomycetota</taxon>
        <taxon>Actinomycetes</taxon>
        <taxon>Streptosporangiales</taxon>
        <taxon>Nocardiopsidaceae</taxon>
        <taxon>Nocardiopsis</taxon>
    </lineage>
</organism>
<dbReference type="NCBIfam" id="TIGR00711">
    <property type="entry name" value="efflux_EmrB"/>
    <property type="match status" value="1"/>
</dbReference>
<evidence type="ECO:0000256" key="2">
    <source>
        <dbReference type="ARBA" id="ARBA00022448"/>
    </source>
</evidence>
<comment type="subcellular location">
    <subcellularLocation>
        <location evidence="1">Cell membrane</location>
        <topology evidence="1">Multi-pass membrane protein</topology>
    </subcellularLocation>
</comment>
<dbReference type="Pfam" id="PF07690">
    <property type="entry name" value="MFS_1"/>
    <property type="match status" value="1"/>
</dbReference>
<keyword evidence="3" id="KW-1003">Cell membrane</keyword>
<feature type="transmembrane region" description="Helical" evidence="7">
    <location>
        <begin position="206"/>
        <end position="226"/>
    </location>
</feature>
<feature type="transmembrane region" description="Helical" evidence="7">
    <location>
        <begin position="277"/>
        <end position="298"/>
    </location>
</feature>
<sequence>MTASAPRASASTAIPLRVWKIAAVTGAGAFLAMLDSTVANLALESIRSDTGAALPIVQWVATGYLIALAVSLPAAGWLGARYGQGRVWAVSLAVFTAASVLCALSPGILFLVAARLVQGLAAGVMVPVGQAVLGSAAERDQLGRVMGLSGMVVSLGPAVGPAVGGLLLEVASWQWLFWMNVPIGAAALIGARGLAIDAVTDTDRRLDLRGLVLLGLGLPLVLYGATGTGATGTTAVTVVAVCLGTLLAAGFVACALRSEHPLIELRLLGRARFAAATLIAGLTGANMYGGLLLLPLYLQLVAARDSMATGLMLLAMGLGSAVALYVAGTVSDRLGAGPVCLIGAVLLTSATLPFLFSGALPPAALTAILVLRGAALALGQMPAITAAYASVATERMGDAATLVNIVQRVGGALGAAVVVIALTAAGGSSEPAAYRWAFGLLGAVSGLTAVTAAFLWTTTAGRSTSPP</sequence>
<protein>
    <submittedName>
        <fullName evidence="9">MDR family MFS transporter</fullName>
    </submittedName>
</protein>
<dbReference type="Proteomes" id="UP001501585">
    <property type="component" value="Unassembled WGS sequence"/>
</dbReference>